<dbReference type="EMBL" id="CP089275">
    <property type="protein sequence ID" value="USP74771.1"/>
    <property type="molecule type" value="Genomic_DNA"/>
</dbReference>
<dbReference type="OrthoDB" id="3792834at2759"/>
<evidence type="ECO:0000313" key="2">
    <source>
        <dbReference type="EMBL" id="USP74771.1"/>
    </source>
</evidence>
<protein>
    <submittedName>
        <fullName evidence="2">Uncharacterized protein</fullName>
    </submittedName>
</protein>
<feature type="compositionally biased region" description="Acidic residues" evidence="1">
    <location>
        <begin position="419"/>
        <end position="428"/>
    </location>
</feature>
<sequence>MAKQRSATPRGSSKNRNKRSVSRSRTLLSETPAPQADQNGPLPKLKLKLRFFSSAIAEAGLGLAVDCPPPCSTSPPPATTRNERTIHKQQQADAVDGNKHGDVMDIDEGREWASSATLPAQSPVCENGSFKPIPDVYAILDRLQSTDKIQLDLPSLGHVNKPDKTQPYSAQILTHLYITCYQRELWNLSDMIVDTWIRAFHARRKRSQTAPEHLIWRRNKALEERKRKAYEVWRTEGRFVPSEFDQEPRYYGLDVSDPDLALDVTDMHIDLLNTLYEHTKSDSGARMLWADALSLAGDHTEKGFEAAQKRGLYLHQDLLFNVLQTSLRVVRRNLTLKIEESTEGAWCKRYHEHAKHGLPCYREVAANSREESGDGQIQIGEEEYHEFMQQASREKAQRAQWLEEERRRATKHVSFGADLDSDTESVAE</sequence>
<organism evidence="2 3">
    <name type="scientific">Curvularia clavata</name>
    <dbReference type="NCBI Taxonomy" id="95742"/>
    <lineage>
        <taxon>Eukaryota</taxon>
        <taxon>Fungi</taxon>
        <taxon>Dikarya</taxon>
        <taxon>Ascomycota</taxon>
        <taxon>Pezizomycotina</taxon>
        <taxon>Dothideomycetes</taxon>
        <taxon>Pleosporomycetidae</taxon>
        <taxon>Pleosporales</taxon>
        <taxon>Pleosporineae</taxon>
        <taxon>Pleosporaceae</taxon>
        <taxon>Curvularia</taxon>
    </lineage>
</organism>
<evidence type="ECO:0000256" key="1">
    <source>
        <dbReference type="SAM" id="MobiDB-lite"/>
    </source>
</evidence>
<feature type="region of interest" description="Disordered" evidence="1">
    <location>
        <begin position="1"/>
        <end position="42"/>
    </location>
</feature>
<reference evidence="2" key="1">
    <citation type="submission" date="2021-12" db="EMBL/GenBank/DDBJ databases">
        <title>Curvularia clavata genome.</title>
        <authorList>
            <person name="Cao Y."/>
        </authorList>
    </citation>
    <scope>NUCLEOTIDE SEQUENCE</scope>
    <source>
        <strain evidence="2">Yc1106</strain>
    </source>
</reference>
<dbReference type="Proteomes" id="UP001056012">
    <property type="component" value="Chromosome 2"/>
</dbReference>
<dbReference type="VEuPathDB" id="FungiDB:yc1106_02045"/>
<keyword evidence="3" id="KW-1185">Reference proteome</keyword>
<evidence type="ECO:0000313" key="3">
    <source>
        <dbReference type="Proteomes" id="UP001056012"/>
    </source>
</evidence>
<accession>A0A9Q8Z249</accession>
<gene>
    <name evidence="2" type="ORF">yc1106_02045</name>
</gene>
<feature type="region of interest" description="Disordered" evidence="1">
    <location>
        <begin position="409"/>
        <end position="428"/>
    </location>
</feature>
<name>A0A9Q8Z249_CURCL</name>
<feature type="compositionally biased region" description="Basic residues" evidence="1">
    <location>
        <begin position="13"/>
        <end position="22"/>
    </location>
</feature>
<proteinExistence type="predicted"/>
<dbReference type="AlphaFoldDB" id="A0A9Q8Z249"/>